<evidence type="ECO:0000313" key="2">
    <source>
        <dbReference type="Proteomes" id="UP000294847"/>
    </source>
</evidence>
<organism evidence="1 2">
    <name type="scientific">Pyricularia oryzae</name>
    <name type="common">Rice blast fungus</name>
    <name type="synonym">Magnaporthe oryzae</name>
    <dbReference type="NCBI Taxonomy" id="318829"/>
    <lineage>
        <taxon>Eukaryota</taxon>
        <taxon>Fungi</taxon>
        <taxon>Dikarya</taxon>
        <taxon>Ascomycota</taxon>
        <taxon>Pezizomycotina</taxon>
        <taxon>Sordariomycetes</taxon>
        <taxon>Sordariomycetidae</taxon>
        <taxon>Magnaporthales</taxon>
        <taxon>Pyriculariaceae</taxon>
        <taxon>Pyricularia</taxon>
    </lineage>
</organism>
<accession>A0A4P7N0Z6</accession>
<sequence>MRRLLNWKLGLDASDWPGATPSGKCQGLAAGVNCSMIGPETLQGPNPVASWMVVAECLPPYVVAHSKMIGSTAPKN</sequence>
<dbReference type="EMBL" id="CP034204">
    <property type="protein sequence ID" value="QBZ54216.1"/>
    <property type="molecule type" value="Genomic_DNA"/>
</dbReference>
<protein>
    <submittedName>
        <fullName evidence="1">Uncharacterized protein</fullName>
    </submittedName>
</protein>
<proteinExistence type="predicted"/>
<dbReference type="AlphaFoldDB" id="A0A4P7N0Z6"/>
<evidence type="ECO:0000313" key="1">
    <source>
        <dbReference type="EMBL" id="QBZ54216.1"/>
    </source>
</evidence>
<dbReference type="Proteomes" id="UP000294847">
    <property type="component" value="Chromosome 1"/>
</dbReference>
<name>A0A4P7N0Z6_PYROR</name>
<gene>
    <name evidence="1" type="ORF">PoMZ_09911</name>
</gene>
<reference evidence="1 2" key="1">
    <citation type="journal article" date="2019" name="Mol. Biol. Evol.">
        <title>Blast fungal genomes show frequent chromosomal changes, gene gains and losses, and effector gene turnover.</title>
        <authorList>
            <person name="Gomez Luciano L.B."/>
            <person name="Jason Tsai I."/>
            <person name="Chuma I."/>
            <person name="Tosa Y."/>
            <person name="Chen Y.H."/>
            <person name="Li J.Y."/>
            <person name="Li M.Y."/>
            <person name="Jade Lu M.Y."/>
            <person name="Nakayashiki H."/>
            <person name="Li W.H."/>
        </authorList>
    </citation>
    <scope>NUCLEOTIDE SEQUENCE [LARGE SCALE GENOMIC DNA]</scope>
    <source>
        <strain evidence="1">MZ5-1-6</strain>
    </source>
</reference>